<dbReference type="Proteomes" id="UP000769766">
    <property type="component" value="Unassembled WGS sequence"/>
</dbReference>
<evidence type="ECO:0000256" key="2">
    <source>
        <dbReference type="ARBA" id="ARBA00022485"/>
    </source>
</evidence>
<comment type="caution">
    <text evidence="7">The sequence shown here is derived from an EMBL/GenBank/DDBJ whole genome shotgun (WGS) entry which is preliminary data.</text>
</comment>
<dbReference type="SUPFAM" id="SSF52833">
    <property type="entry name" value="Thioredoxin-like"/>
    <property type="match status" value="1"/>
</dbReference>
<dbReference type="PROSITE" id="PS00645">
    <property type="entry name" value="COMPLEX1_51K_2"/>
    <property type="match status" value="1"/>
</dbReference>
<dbReference type="GO" id="GO:0010181">
    <property type="term" value="F:FMN binding"/>
    <property type="evidence" value="ECO:0007669"/>
    <property type="project" value="InterPro"/>
</dbReference>
<dbReference type="InterPro" id="IPR017900">
    <property type="entry name" value="4Fe4S_Fe_S_CS"/>
</dbReference>
<dbReference type="PROSITE" id="PS00198">
    <property type="entry name" value="4FE4S_FER_1"/>
    <property type="match status" value="1"/>
</dbReference>
<keyword evidence="2" id="KW-0004">4Fe-4S</keyword>
<dbReference type="SUPFAM" id="SSF142019">
    <property type="entry name" value="Nqo1 FMN-binding domain-like"/>
    <property type="match status" value="1"/>
</dbReference>
<dbReference type="SUPFAM" id="SSF140490">
    <property type="entry name" value="Nqo1C-terminal domain-like"/>
    <property type="match status" value="1"/>
</dbReference>
<dbReference type="InterPro" id="IPR019575">
    <property type="entry name" value="Nuop51_4Fe4S-bd"/>
</dbReference>
<dbReference type="InterPro" id="IPR001949">
    <property type="entry name" value="NADH-UbQ_OxRdtase_51kDa_CS"/>
</dbReference>
<evidence type="ECO:0000259" key="6">
    <source>
        <dbReference type="PROSITE" id="PS51379"/>
    </source>
</evidence>
<keyword evidence="5" id="KW-0411">Iron-sulfur</keyword>
<dbReference type="Gene3D" id="3.30.70.20">
    <property type="match status" value="1"/>
</dbReference>
<dbReference type="GO" id="GO:0008137">
    <property type="term" value="F:NADH dehydrogenase (ubiquinone) activity"/>
    <property type="evidence" value="ECO:0007669"/>
    <property type="project" value="InterPro"/>
</dbReference>
<keyword evidence="4" id="KW-0408">Iron</keyword>
<dbReference type="Gene3D" id="6.10.250.1450">
    <property type="match status" value="1"/>
</dbReference>
<dbReference type="PANTHER" id="PTHR43578">
    <property type="entry name" value="NADH-QUINONE OXIDOREDUCTASE SUBUNIT F"/>
    <property type="match status" value="1"/>
</dbReference>
<dbReference type="Gene3D" id="3.40.30.10">
    <property type="entry name" value="Glutaredoxin"/>
    <property type="match status" value="1"/>
</dbReference>
<dbReference type="SUPFAM" id="SSF142984">
    <property type="entry name" value="Nqo1 middle domain-like"/>
    <property type="match status" value="1"/>
</dbReference>
<dbReference type="FunFam" id="1.20.1440.230:FF:000001">
    <property type="entry name" value="Mitochondrial NADH dehydrogenase flavoprotein 1"/>
    <property type="match status" value="1"/>
</dbReference>
<dbReference type="Pfam" id="PF01512">
    <property type="entry name" value="Complex1_51K"/>
    <property type="match status" value="1"/>
</dbReference>
<evidence type="ECO:0000313" key="8">
    <source>
        <dbReference type="Proteomes" id="UP000769766"/>
    </source>
</evidence>
<dbReference type="PANTHER" id="PTHR43578:SF3">
    <property type="entry name" value="NADH-QUINONE OXIDOREDUCTASE SUBUNIT F"/>
    <property type="match status" value="1"/>
</dbReference>
<dbReference type="CDD" id="cd02980">
    <property type="entry name" value="TRX_Fd_family"/>
    <property type="match status" value="1"/>
</dbReference>
<evidence type="ECO:0000256" key="4">
    <source>
        <dbReference type="ARBA" id="ARBA00023004"/>
    </source>
</evidence>
<dbReference type="InterPro" id="IPR036249">
    <property type="entry name" value="Thioredoxin-like_sf"/>
</dbReference>
<evidence type="ECO:0000256" key="5">
    <source>
        <dbReference type="ARBA" id="ARBA00023014"/>
    </source>
</evidence>
<dbReference type="InterPro" id="IPR037225">
    <property type="entry name" value="Nuo51_FMN-bd_sf"/>
</dbReference>
<dbReference type="AlphaFoldDB" id="A0A932CQH4"/>
<dbReference type="Pfam" id="PF00037">
    <property type="entry name" value="Fer4"/>
    <property type="match status" value="2"/>
</dbReference>
<protein>
    <submittedName>
        <fullName evidence="7">NADH-quinone oxidoreductase subunit NuoF</fullName>
    </submittedName>
</protein>
<dbReference type="PROSITE" id="PS51379">
    <property type="entry name" value="4FE4S_FER_2"/>
    <property type="match status" value="2"/>
</dbReference>
<dbReference type="Gene3D" id="1.20.1440.230">
    <property type="entry name" value="NADH-ubiquinone oxidoreductase 51kDa subunit, iron-sulphur binding domain"/>
    <property type="match status" value="1"/>
</dbReference>
<dbReference type="FunFam" id="3.40.50.11540:FF:000001">
    <property type="entry name" value="NADH dehydrogenase [ubiquinone] flavoprotein 1, mitochondrial"/>
    <property type="match status" value="1"/>
</dbReference>
<evidence type="ECO:0000256" key="3">
    <source>
        <dbReference type="ARBA" id="ARBA00022723"/>
    </source>
</evidence>
<dbReference type="InterPro" id="IPR017896">
    <property type="entry name" value="4Fe4S_Fe-S-bd"/>
</dbReference>
<proteinExistence type="inferred from homology"/>
<evidence type="ECO:0000313" key="7">
    <source>
        <dbReference type="EMBL" id="MBI2877517.1"/>
    </source>
</evidence>
<feature type="domain" description="4Fe-4S ferredoxin-type" evidence="6">
    <location>
        <begin position="590"/>
        <end position="617"/>
    </location>
</feature>
<dbReference type="EMBL" id="JACPRF010000355">
    <property type="protein sequence ID" value="MBI2877517.1"/>
    <property type="molecule type" value="Genomic_DNA"/>
</dbReference>
<keyword evidence="3" id="KW-0479">Metal-binding</keyword>
<dbReference type="SMART" id="SM00928">
    <property type="entry name" value="NADH_4Fe-4S"/>
    <property type="match status" value="1"/>
</dbReference>
<comment type="similarity">
    <text evidence="1">Belongs to the complex I 51 kDa subunit family.</text>
</comment>
<dbReference type="Gene3D" id="3.10.20.600">
    <property type="match status" value="1"/>
</dbReference>
<dbReference type="GO" id="GO:0046872">
    <property type="term" value="F:metal ion binding"/>
    <property type="evidence" value="ECO:0007669"/>
    <property type="project" value="UniProtKB-KW"/>
</dbReference>
<dbReference type="Pfam" id="PF10589">
    <property type="entry name" value="NADH_4Fe-4S"/>
    <property type="match status" value="1"/>
</dbReference>
<accession>A0A932CQH4</accession>
<sequence length="617" mass="66815">MKRLRNSSELEELRRSILEGRAVPKPCITVCGGTGCHAYGCQEVIAAFRGELARQGRSSQIDLRVTGCHGFCERGPLVVVHPAEVFYQRVKTEDVAEIVSATAADGQILDRLLYIDPISQEQVIREEDVPFYRKQQRTIFGSNGQIDPTEIADYLALGGYRALAQVLGQISSEQVIAEVIRSGLRGRGGAGFPTGRKWDLCRQATGETKYVICNADEGDPGAYMDRSLLEGNPHSVLEGMIIGAYAIGAPTGYIYVRAEYPLAVRNVTTAIRQAEELGLLGEDILGSGFSFTVRVNRGAGAFVCGEETALLASIEGRMGEARERPPFPAEKGLWGQPTNINNVETWANVPQIIDQGADGYARIGTPQSKGTKIFSLVGKVQNIGLVEVPMGITLREIIFDIGGGIPNGKQFKAIQSGGPSGGCIPESLLDLPVDYESLTQAGAIMGSGGLVVMDETTCMVDVARYFTHFTLDESCGKCTPCREGMKQVNRILEGICQGQGQQADLELLEEMGRTIMDSSLCGLGKTAPNPVLSTLRYFRDEYLAHIEEKRCPAGKCRELIHYAILEEKCTGCTLCAKTCPVGAIQGEVKKPHVLSQEVCIKCGECRSACRFDAIAVR</sequence>
<dbReference type="Gene3D" id="3.40.50.11540">
    <property type="entry name" value="NADH-ubiquinone oxidoreductase 51kDa subunit"/>
    <property type="match status" value="1"/>
</dbReference>
<name>A0A932CQH4_UNCTE</name>
<evidence type="ECO:0000256" key="1">
    <source>
        <dbReference type="ARBA" id="ARBA00007523"/>
    </source>
</evidence>
<dbReference type="GO" id="GO:0051539">
    <property type="term" value="F:4 iron, 4 sulfur cluster binding"/>
    <property type="evidence" value="ECO:0007669"/>
    <property type="project" value="UniProtKB-KW"/>
</dbReference>
<dbReference type="Pfam" id="PF01257">
    <property type="entry name" value="2Fe-2S_thioredx"/>
    <property type="match status" value="1"/>
</dbReference>
<gene>
    <name evidence="7" type="ORF">HYY20_11600</name>
</gene>
<dbReference type="SUPFAM" id="SSF54862">
    <property type="entry name" value="4Fe-4S ferredoxins"/>
    <property type="match status" value="1"/>
</dbReference>
<dbReference type="InterPro" id="IPR011538">
    <property type="entry name" value="Nuo51_FMN-bd"/>
</dbReference>
<organism evidence="7 8">
    <name type="scientific">Tectimicrobiota bacterium</name>
    <dbReference type="NCBI Taxonomy" id="2528274"/>
    <lineage>
        <taxon>Bacteria</taxon>
        <taxon>Pseudomonadati</taxon>
        <taxon>Nitrospinota/Tectimicrobiota group</taxon>
        <taxon>Candidatus Tectimicrobiota</taxon>
    </lineage>
</organism>
<dbReference type="InterPro" id="IPR037207">
    <property type="entry name" value="Nuop51_4Fe4S-bd_sf"/>
</dbReference>
<reference evidence="7" key="1">
    <citation type="submission" date="2020-07" db="EMBL/GenBank/DDBJ databases">
        <title>Huge and variable diversity of episymbiotic CPR bacteria and DPANN archaea in groundwater ecosystems.</title>
        <authorList>
            <person name="He C.Y."/>
            <person name="Keren R."/>
            <person name="Whittaker M."/>
            <person name="Farag I.F."/>
            <person name="Doudna J."/>
            <person name="Cate J.H.D."/>
            <person name="Banfield J.F."/>
        </authorList>
    </citation>
    <scope>NUCLEOTIDE SEQUENCE</scope>
    <source>
        <strain evidence="7">NC_groundwater_672_Ag_B-0.1um_62_36</strain>
    </source>
</reference>
<feature type="domain" description="4Fe-4S ferredoxin-type" evidence="6">
    <location>
        <begin position="560"/>
        <end position="589"/>
    </location>
</feature>